<dbReference type="InterPro" id="IPR029063">
    <property type="entry name" value="SAM-dependent_MTases_sf"/>
</dbReference>
<organism evidence="5">
    <name type="scientific">marine metagenome</name>
    <dbReference type="NCBI Taxonomy" id="408172"/>
    <lineage>
        <taxon>unclassified sequences</taxon>
        <taxon>metagenomes</taxon>
        <taxon>ecological metagenomes</taxon>
    </lineage>
</organism>
<dbReference type="InterPro" id="IPR038375">
    <property type="entry name" value="NDUFAF7_sf"/>
</dbReference>
<dbReference type="GO" id="GO:0005739">
    <property type="term" value="C:mitochondrion"/>
    <property type="evidence" value="ECO:0007669"/>
    <property type="project" value="UniProtKB-SubCell"/>
</dbReference>
<keyword evidence="4" id="KW-0496">Mitochondrion</keyword>
<dbReference type="EMBL" id="UINC01059186">
    <property type="protein sequence ID" value="SVB82316.1"/>
    <property type="molecule type" value="Genomic_DNA"/>
</dbReference>
<comment type="subcellular location">
    <subcellularLocation>
        <location evidence="1">Mitochondrion</location>
    </subcellularLocation>
</comment>
<dbReference type="InterPro" id="IPR003788">
    <property type="entry name" value="NDUFAF7"/>
</dbReference>
<evidence type="ECO:0000256" key="1">
    <source>
        <dbReference type="ARBA" id="ARBA00004173"/>
    </source>
</evidence>
<keyword evidence="3" id="KW-0808">Transferase</keyword>
<dbReference type="SUPFAM" id="SSF53335">
    <property type="entry name" value="S-adenosyl-L-methionine-dependent methyltransferases"/>
    <property type="match status" value="1"/>
</dbReference>
<dbReference type="PANTHER" id="PTHR12049:SF7">
    <property type="entry name" value="PROTEIN ARGININE METHYLTRANSFERASE NDUFAF7, MITOCHONDRIAL"/>
    <property type="match status" value="1"/>
</dbReference>
<evidence type="ECO:0000313" key="5">
    <source>
        <dbReference type="EMBL" id="SVB82316.1"/>
    </source>
</evidence>
<proteinExistence type="predicted"/>
<feature type="non-terminal residue" evidence="5">
    <location>
        <position position="90"/>
    </location>
</feature>
<evidence type="ECO:0000256" key="3">
    <source>
        <dbReference type="ARBA" id="ARBA00022679"/>
    </source>
</evidence>
<keyword evidence="2" id="KW-0489">Methyltransferase</keyword>
<dbReference type="Gene3D" id="3.40.50.12710">
    <property type="match status" value="1"/>
</dbReference>
<dbReference type="GO" id="GO:0032259">
    <property type="term" value="P:methylation"/>
    <property type="evidence" value="ECO:0007669"/>
    <property type="project" value="UniProtKB-KW"/>
</dbReference>
<evidence type="ECO:0000256" key="2">
    <source>
        <dbReference type="ARBA" id="ARBA00022603"/>
    </source>
</evidence>
<gene>
    <name evidence="5" type="ORF">METZ01_LOCUS235170</name>
</gene>
<dbReference type="AlphaFoldDB" id="A0A382H4U8"/>
<dbReference type="PANTHER" id="PTHR12049">
    <property type="entry name" value="PROTEIN ARGININE METHYLTRANSFERASE NDUFAF7, MITOCHONDRIAL"/>
    <property type="match status" value="1"/>
</dbReference>
<evidence type="ECO:0000256" key="4">
    <source>
        <dbReference type="ARBA" id="ARBA00023128"/>
    </source>
</evidence>
<accession>A0A382H4U8</accession>
<dbReference type="GO" id="GO:0035243">
    <property type="term" value="F:protein-arginine omega-N symmetric methyltransferase activity"/>
    <property type="evidence" value="ECO:0007669"/>
    <property type="project" value="TreeGrafter"/>
</dbReference>
<sequence>MRSERQDLPTPDDASLNHSSIVLEELAKKINTNEGWINFADFMQFILYEPGLGYYSSGTRKLGTGGDFTTAPEISNLFGACLADQMIKIL</sequence>
<name>A0A382H4U8_9ZZZZ</name>
<protein>
    <submittedName>
        <fullName evidence="5">Uncharacterized protein</fullName>
    </submittedName>
</protein>
<reference evidence="5" key="1">
    <citation type="submission" date="2018-05" db="EMBL/GenBank/DDBJ databases">
        <authorList>
            <person name="Lanie J.A."/>
            <person name="Ng W.-L."/>
            <person name="Kazmierczak K.M."/>
            <person name="Andrzejewski T.M."/>
            <person name="Davidsen T.M."/>
            <person name="Wayne K.J."/>
            <person name="Tettelin H."/>
            <person name="Glass J.I."/>
            <person name="Rusch D."/>
            <person name="Podicherti R."/>
            <person name="Tsui H.-C.T."/>
            <person name="Winkler M.E."/>
        </authorList>
    </citation>
    <scope>NUCLEOTIDE SEQUENCE</scope>
</reference>